<accession>K6XHS8</accession>
<proteinExistence type="predicted"/>
<dbReference type="Proteomes" id="UP000006327">
    <property type="component" value="Unassembled WGS sequence"/>
</dbReference>
<dbReference type="OrthoDB" id="9769898at2"/>
<dbReference type="PANTHER" id="PTHR33361:SF2">
    <property type="entry name" value="DUF885 DOMAIN-CONTAINING PROTEIN"/>
    <property type="match status" value="1"/>
</dbReference>
<keyword evidence="2" id="KW-1185">Reference proteome</keyword>
<evidence type="ECO:0000313" key="1">
    <source>
        <dbReference type="EMBL" id="GAC20214.1"/>
    </source>
</evidence>
<gene>
    <name evidence="1" type="ORF">GARC_3255</name>
</gene>
<dbReference type="Pfam" id="PF05960">
    <property type="entry name" value="DUF885"/>
    <property type="match status" value="1"/>
</dbReference>
<reference evidence="1 2" key="1">
    <citation type="journal article" date="2017" name="Antonie Van Leeuwenhoek">
        <title>Rhizobium rhizosphaerae sp. nov., a novel species isolated from rice rhizosphere.</title>
        <authorList>
            <person name="Zhao J.J."/>
            <person name="Zhang J."/>
            <person name="Zhang R.J."/>
            <person name="Zhang C.W."/>
            <person name="Yin H.Q."/>
            <person name="Zhang X.X."/>
        </authorList>
    </citation>
    <scope>NUCLEOTIDE SEQUENCE [LARGE SCALE GENOMIC DNA]</scope>
    <source>
        <strain evidence="1 2">BSs20135</strain>
    </source>
</reference>
<dbReference type="PANTHER" id="PTHR33361">
    <property type="entry name" value="GLR0591 PROTEIN"/>
    <property type="match status" value="1"/>
</dbReference>
<sequence>MKKTVFVTSLILVLNACGSADKGVPTQSNTQQAKAQEQPLVQGKFEEVMNNITRSWLKASPQSASALGVSEDIAGGRYIDRLGLTGLAGREQTLALVKSFVKQLEALIPSSLTQQQKQMVEVQLFRYRQILEIDQLVDYGTPYLTQYGPVFEPYAVAQMNGPHVEFTSMLENDHPVTNRDEAEAFIKRLIASSDMLAGLKEGVLADAKKGVVPPDFIIKKTAAMLRSLIAVEPQANPIFTSFKTRVEKNAIEGSEELQAQALEALSSHTYQGYAALADTLGSLLADAPHTASLSSLPNGEALYKAMIQLNTDTQMTADVIHKIGLDNVARIHAEMDLLMLSAGRTNGTVPERLNAMSKDPTLVYPDTEAYKQQTLQEVRDMIAAFDKVAPEYFATLPKASVEVRRVPSFREETSAAGYYNGPSEDGTRPGIYYLNLRSTSLIPTYGLPTITYHEAVPGHHFQVALGLELKGFPLLHRVNTNTNAFAEGWGLYAERLAWEMGMYKDKPLEDIGRLFDELHRAVRLVVDTGMHAKGWSREQAIEYMAATKGSDASGNGSEVVSEIERYVAMPGQALGYMIGMQKILALRSEAKAQLGDAFDIRAFHDAVLTKGGMPLPLLDQDVRETLGLSKD</sequence>
<dbReference type="AlphaFoldDB" id="K6XHS8"/>
<organism evidence="1 2">
    <name type="scientific">Paraglaciecola arctica BSs20135</name>
    <dbReference type="NCBI Taxonomy" id="493475"/>
    <lineage>
        <taxon>Bacteria</taxon>
        <taxon>Pseudomonadati</taxon>
        <taxon>Pseudomonadota</taxon>
        <taxon>Gammaproteobacteria</taxon>
        <taxon>Alteromonadales</taxon>
        <taxon>Alteromonadaceae</taxon>
        <taxon>Paraglaciecola</taxon>
    </lineage>
</organism>
<evidence type="ECO:0008006" key="3">
    <source>
        <dbReference type="Google" id="ProtNLM"/>
    </source>
</evidence>
<name>K6XHS8_9ALTE</name>
<dbReference type="InterPro" id="IPR010281">
    <property type="entry name" value="DUF885"/>
</dbReference>
<dbReference type="EMBL" id="BAEO01000049">
    <property type="protein sequence ID" value="GAC20214.1"/>
    <property type="molecule type" value="Genomic_DNA"/>
</dbReference>
<dbReference type="eggNOG" id="COG4805">
    <property type="taxonomic scope" value="Bacteria"/>
</dbReference>
<protein>
    <recommendedName>
        <fullName evidence="3">DUF885 domain-containing protein</fullName>
    </recommendedName>
</protein>
<evidence type="ECO:0000313" key="2">
    <source>
        <dbReference type="Proteomes" id="UP000006327"/>
    </source>
</evidence>
<comment type="caution">
    <text evidence="1">The sequence shown here is derived from an EMBL/GenBank/DDBJ whole genome shotgun (WGS) entry which is preliminary data.</text>
</comment>
<dbReference type="STRING" id="493475.GARC_3255"/>
<dbReference type="RefSeq" id="WP_007621939.1">
    <property type="nucleotide sequence ID" value="NZ_BAEO01000049.1"/>
</dbReference>